<feature type="repeat" description="PPR" evidence="2">
    <location>
        <begin position="474"/>
        <end position="508"/>
    </location>
</feature>
<feature type="region of interest" description="Disordered" evidence="3">
    <location>
        <begin position="1"/>
        <end position="25"/>
    </location>
</feature>
<feature type="region of interest" description="Disordered" evidence="3">
    <location>
        <begin position="46"/>
        <end position="70"/>
    </location>
</feature>
<dbReference type="AlphaFoldDB" id="A0AAV1I9H5"/>
<dbReference type="Gene3D" id="1.25.40.10">
    <property type="entry name" value="Tetratricopeptide repeat domain"/>
    <property type="match status" value="3"/>
</dbReference>
<feature type="repeat" description="PPR" evidence="2">
    <location>
        <begin position="677"/>
        <end position="711"/>
    </location>
</feature>
<feature type="compositionally biased region" description="Polar residues" evidence="3">
    <location>
        <begin position="793"/>
        <end position="805"/>
    </location>
</feature>
<accession>A0AAV1I9H5</accession>
<feature type="region of interest" description="Disordered" evidence="3">
    <location>
        <begin position="789"/>
        <end position="835"/>
    </location>
</feature>
<name>A0AAV1I9H5_9CHLO</name>
<evidence type="ECO:0000256" key="1">
    <source>
        <dbReference type="ARBA" id="ARBA00022737"/>
    </source>
</evidence>
<feature type="domain" description="Pentatricopeptide repeat-containing protein-mitochondrial" evidence="4">
    <location>
        <begin position="405"/>
        <end position="486"/>
    </location>
</feature>
<evidence type="ECO:0000256" key="3">
    <source>
        <dbReference type="SAM" id="MobiDB-lite"/>
    </source>
</evidence>
<dbReference type="InterPro" id="IPR057027">
    <property type="entry name" value="TPR_mt"/>
</dbReference>
<evidence type="ECO:0000256" key="2">
    <source>
        <dbReference type="PROSITE-ProRule" id="PRU00708"/>
    </source>
</evidence>
<dbReference type="NCBIfam" id="TIGR00756">
    <property type="entry name" value="PPR"/>
    <property type="match status" value="4"/>
</dbReference>
<keyword evidence="6" id="KW-1185">Reference proteome</keyword>
<dbReference type="InterPro" id="IPR011990">
    <property type="entry name" value="TPR-like_helical_dom_sf"/>
</dbReference>
<dbReference type="PROSITE" id="PS51375">
    <property type="entry name" value="PPR"/>
    <property type="match status" value="5"/>
</dbReference>
<reference evidence="5 6" key="1">
    <citation type="submission" date="2023-10" db="EMBL/GenBank/DDBJ databases">
        <authorList>
            <person name="Maclean D."/>
            <person name="Macfadyen A."/>
        </authorList>
    </citation>
    <scope>NUCLEOTIDE SEQUENCE [LARGE SCALE GENOMIC DNA]</scope>
</reference>
<dbReference type="Pfam" id="PF23276">
    <property type="entry name" value="TPR_24"/>
    <property type="match status" value="1"/>
</dbReference>
<feature type="region of interest" description="Disordered" evidence="3">
    <location>
        <begin position="341"/>
        <end position="393"/>
    </location>
</feature>
<evidence type="ECO:0000259" key="4">
    <source>
        <dbReference type="Pfam" id="PF23276"/>
    </source>
</evidence>
<evidence type="ECO:0000313" key="6">
    <source>
        <dbReference type="Proteomes" id="UP001314263"/>
    </source>
</evidence>
<dbReference type="GO" id="GO:0003729">
    <property type="term" value="F:mRNA binding"/>
    <property type="evidence" value="ECO:0007669"/>
    <property type="project" value="TreeGrafter"/>
</dbReference>
<sequence length="835" mass="90934">MPSAALHGGSISDARQQPFQPAFSGAGRQAYASAAQAASVCQQQQQPFSFRQASNERPAPHARQQEPTADVRIAVVARLARSLGERGFVDDEREGEHATRQQTSCREVADVMGAALQQGASGQAIELFKPDRLLQERGMAAADMCDMLLRACGALGEVRLMLLTVQSMRTLRIPVGYVAHGCVLSGLARANRLQEAMQYLSDEVPPEAQTAPMHNTILEAALHSGDGKLALGALQHVCLSGSPRNSRTAAAALRIMGRWQTEDTVLKSWTRMEPQLKQHVTVNAAYVEALCMRSHVHEAMRAFEQMLELYAAQYHSERSQEAGTHSQHLRTQSIALTNENRHGSSSIDMQQPSDSYNGSHQAQSLEQRRAGMSQAAHEQAGAMGQDSSCASPAEPASVAQRAAQAACHQILNAAAREGLATISTDVLRALHQTGVQPDTAIYNSIMRQQAAAGLGSGALQGTLADMEAHGLTPDRRSLFALLRAFSREGDLAGAMHVMHRMAQLDIAPDRFTYNALMEAYVAADDLQGVADMYKAMTTRGIQPDICTFVALFKSLKASSGAVGLLQEEDTQPSWLQRLRGSAYVAPQELLRAWRADFDSSGLRHSPESFTALVQALGQAQQIDEMLQLLADAWSGATPLRPSIYACNSAVGACARAGRLDEALRLCSAMEKQGLRADAYTYSLLMNGYALAKQPDMAYMLFHQMQERGLQPNVYIYNALMKAQAGTGNIGEALQLLDVMIEADVRPDGATWQTLLSQSKYVGRYDVADLVTERMQGRIQQWPQYILREGQSAWHEQSPQSTQATPDQGVKGLQPYGFAEGEEDEDDDDMFGGPRF</sequence>
<proteinExistence type="predicted"/>
<gene>
    <name evidence="5" type="ORF">CVIRNUC_006057</name>
</gene>
<feature type="repeat" description="PPR" evidence="2">
    <location>
        <begin position="509"/>
        <end position="543"/>
    </location>
</feature>
<comment type="caution">
    <text evidence="5">The sequence shown here is derived from an EMBL/GenBank/DDBJ whole genome shotgun (WGS) entry which is preliminary data.</text>
</comment>
<dbReference type="Pfam" id="PF13812">
    <property type="entry name" value="PPR_3"/>
    <property type="match status" value="1"/>
</dbReference>
<dbReference type="Proteomes" id="UP001314263">
    <property type="component" value="Unassembled WGS sequence"/>
</dbReference>
<feature type="repeat" description="PPR" evidence="2">
    <location>
        <begin position="642"/>
        <end position="676"/>
    </location>
</feature>
<keyword evidence="1" id="KW-0677">Repeat</keyword>
<feature type="compositionally biased region" description="Acidic residues" evidence="3">
    <location>
        <begin position="819"/>
        <end position="829"/>
    </location>
</feature>
<organism evidence="5 6">
    <name type="scientific">Coccomyxa viridis</name>
    <dbReference type="NCBI Taxonomy" id="1274662"/>
    <lineage>
        <taxon>Eukaryota</taxon>
        <taxon>Viridiplantae</taxon>
        <taxon>Chlorophyta</taxon>
        <taxon>core chlorophytes</taxon>
        <taxon>Trebouxiophyceae</taxon>
        <taxon>Trebouxiophyceae incertae sedis</taxon>
        <taxon>Coccomyxaceae</taxon>
        <taxon>Coccomyxa</taxon>
    </lineage>
</organism>
<protein>
    <recommendedName>
        <fullName evidence="4">Pentatricopeptide repeat-containing protein-mitochondrial domain-containing protein</fullName>
    </recommendedName>
</protein>
<dbReference type="PANTHER" id="PTHR47938">
    <property type="entry name" value="RESPIRATORY COMPLEX I CHAPERONE (CIA84), PUTATIVE (AFU_ORTHOLOGUE AFUA_2G06020)-RELATED"/>
    <property type="match status" value="1"/>
</dbReference>
<evidence type="ECO:0000313" key="5">
    <source>
        <dbReference type="EMBL" id="CAK0782862.1"/>
    </source>
</evidence>
<dbReference type="InterPro" id="IPR002885">
    <property type="entry name" value="PPR_rpt"/>
</dbReference>
<dbReference type="PANTHER" id="PTHR47938:SF35">
    <property type="entry name" value="PENTATRICOPEPTIDE REPEAT-CONTAINING PROTEIN 4, MITOCHONDRIAL-RELATED"/>
    <property type="match status" value="1"/>
</dbReference>
<feature type="compositionally biased region" description="Polar residues" evidence="3">
    <location>
        <begin position="341"/>
        <end position="365"/>
    </location>
</feature>
<dbReference type="Pfam" id="PF13041">
    <property type="entry name" value="PPR_2"/>
    <property type="match status" value="1"/>
</dbReference>
<dbReference type="EMBL" id="CAUYUE010000007">
    <property type="protein sequence ID" value="CAK0782862.1"/>
    <property type="molecule type" value="Genomic_DNA"/>
</dbReference>
<feature type="repeat" description="PPR" evidence="2">
    <location>
        <begin position="712"/>
        <end position="746"/>
    </location>
</feature>